<name>A0AAV7WY60_PLEWA</name>
<dbReference type="AlphaFoldDB" id="A0AAV7WY60"/>
<keyword evidence="3" id="KW-1185">Reference proteome</keyword>
<organism evidence="2 3">
    <name type="scientific">Pleurodeles waltl</name>
    <name type="common">Iberian ribbed newt</name>
    <dbReference type="NCBI Taxonomy" id="8319"/>
    <lineage>
        <taxon>Eukaryota</taxon>
        <taxon>Metazoa</taxon>
        <taxon>Chordata</taxon>
        <taxon>Craniata</taxon>
        <taxon>Vertebrata</taxon>
        <taxon>Euteleostomi</taxon>
        <taxon>Amphibia</taxon>
        <taxon>Batrachia</taxon>
        <taxon>Caudata</taxon>
        <taxon>Salamandroidea</taxon>
        <taxon>Salamandridae</taxon>
        <taxon>Pleurodelinae</taxon>
        <taxon>Pleurodeles</taxon>
    </lineage>
</organism>
<dbReference type="EMBL" id="JANPWB010000001">
    <property type="protein sequence ID" value="KAJ1218234.1"/>
    <property type="molecule type" value="Genomic_DNA"/>
</dbReference>
<accession>A0AAV7WY60</accession>
<proteinExistence type="predicted"/>
<comment type="caution">
    <text evidence="2">The sequence shown here is derived from an EMBL/GenBank/DDBJ whole genome shotgun (WGS) entry which is preliminary data.</text>
</comment>
<reference evidence="2" key="1">
    <citation type="journal article" date="2022" name="bioRxiv">
        <title>Sequencing and chromosome-scale assembly of the giantPleurodeles waltlgenome.</title>
        <authorList>
            <person name="Brown T."/>
            <person name="Elewa A."/>
            <person name="Iarovenko S."/>
            <person name="Subramanian E."/>
            <person name="Araus A.J."/>
            <person name="Petzold A."/>
            <person name="Susuki M."/>
            <person name="Suzuki K.-i.T."/>
            <person name="Hayashi T."/>
            <person name="Toyoda A."/>
            <person name="Oliveira C."/>
            <person name="Osipova E."/>
            <person name="Leigh N.D."/>
            <person name="Simon A."/>
            <person name="Yun M.H."/>
        </authorList>
    </citation>
    <scope>NUCLEOTIDE SEQUENCE</scope>
    <source>
        <strain evidence="2">20211129_DDA</strain>
        <tissue evidence="2">Liver</tissue>
    </source>
</reference>
<evidence type="ECO:0000313" key="3">
    <source>
        <dbReference type="Proteomes" id="UP001066276"/>
    </source>
</evidence>
<evidence type="ECO:0000256" key="1">
    <source>
        <dbReference type="SAM" id="MobiDB-lite"/>
    </source>
</evidence>
<dbReference type="Proteomes" id="UP001066276">
    <property type="component" value="Chromosome 1_1"/>
</dbReference>
<protein>
    <submittedName>
        <fullName evidence="2">Uncharacterized protein</fullName>
    </submittedName>
</protein>
<evidence type="ECO:0000313" key="2">
    <source>
        <dbReference type="EMBL" id="KAJ1218234.1"/>
    </source>
</evidence>
<gene>
    <name evidence="2" type="ORF">NDU88_005817</name>
</gene>
<sequence>MPATQEQGVKYPWRDLRPKPGPPNLAARKRRDAAGRHVACGRPTGMRNGPRAALQAKNVRLQVENPPTA</sequence>
<feature type="region of interest" description="Disordered" evidence="1">
    <location>
        <begin position="1"/>
        <end position="34"/>
    </location>
</feature>